<accession>H6SJ12</accession>
<feature type="site" description="Participates in the substrate recognition with KAPA and in a stacking interaction with the adenine ring of SAM" evidence="9">
    <location>
        <position position="105"/>
    </location>
</feature>
<feature type="compositionally biased region" description="Gly residues" evidence="10">
    <location>
        <begin position="22"/>
        <end position="37"/>
    </location>
</feature>
<comment type="catalytic activity">
    <reaction evidence="8 9">
        <text>(8S)-8-amino-7-oxononanoate + S-adenosyl-L-methionine = S-adenosyl-4-methylsulfanyl-2-oxobutanoate + (7R,8S)-7,8-diammoniononanoate</text>
        <dbReference type="Rhea" id="RHEA:16861"/>
        <dbReference type="ChEBI" id="CHEBI:16490"/>
        <dbReference type="ChEBI" id="CHEBI:59789"/>
        <dbReference type="ChEBI" id="CHEBI:149468"/>
        <dbReference type="ChEBI" id="CHEBI:149469"/>
        <dbReference type="EC" id="2.6.1.62"/>
    </reaction>
</comment>
<evidence type="ECO:0000256" key="4">
    <source>
        <dbReference type="ARBA" id="ARBA00022679"/>
    </source>
</evidence>
<evidence type="ECO:0000256" key="5">
    <source>
        <dbReference type="ARBA" id="ARBA00022691"/>
    </source>
</evidence>
<comment type="similarity">
    <text evidence="9">Belongs to the class-III pyridoxal-phosphate-dependent aminotransferase family. BioA subfamily.</text>
</comment>
<gene>
    <name evidence="9" type="primary">bioA</name>
    <name evidence="11" type="ORF">RSPPHO_01351</name>
</gene>
<dbReference type="EC" id="2.6.1.62" evidence="9"/>
<evidence type="ECO:0000256" key="6">
    <source>
        <dbReference type="ARBA" id="ARBA00022756"/>
    </source>
</evidence>
<sequence>MADPGRPGGPHRAGHPQPYFAGPGGPGSSGRAGGRGGVCRRSPARYRGPDPGDDRRSPPGPPAGSALPDPGHPTHGVPHPFPGRSPSPCGDPVMPASPSPVWRPFTQHHLDPAPPHIVRTQGAWLEDAQGRTYLDAISSWWVITHGHRHPVIMAAIEQAAHTLDQVIFAEFTHAPAEALARGLIERAPPGLTRVFYSDSGSTAVEVGIKMAFGFFHNQGIPRSRLVVMEHGYHGDTIGTMSAGARGVFNAPYAPLLFEVATLPFPEPGHEQATLDAFAAQCQTGEVAALLIEPLVLGAGGMKMYPAWVLGELKRIAEHAGVLLIADEVMTGWGRTGTLFACTQAALTPDILCLSKGLTGGALPLAATLCTEPIFAAHLAEDRRKTFFHSSSYTANPLACAAGLANLQVWDTEPVQARLDTLATHQRERLARFAHDPRFVNVRQCGTLTALDVRVFTPGYLSDIGPRLRRFFRERGVIIRPLGNVIYLMPPYCVTGSELDLAYEAIDEAVARIAGGTP</sequence>
<protein>
    <recommendedName>
        <fullName evidence="9">Adenosylmethionine-8-amino-7-oxononanoate aminotransferase</fullName>
        <ecNumber evidence="9">2.6.1.62</ecNumber>
    </recommendedName>
    <alternativeName>
        <fullName evidence="9">7,8-diamino-pelargonic acid aminotransferase</fullName>
        <shortName evidence="9">DAPA AT</shortName>
        <shortName evidence="9">DAPA aminotransferase</shortName>
    </alternativeName>
    <alternativeName>
        <fullName evidence="9">7,8-diaminononanoate synthase</fullName>
        <shortName evidence="9">DANS</shortName>
    </alternativeName>
    <alternativeName>
        <fullName evidence="9">Diaminopelargonic acid synthase</fullName>
    </alternativeName>
</protein>
<feature type="binding site" evidence="9">
    <location>
        <position position="355"/>
    </location>
    <ligand>
        <name>substrate</name>
    </ligand>
</feature>
<keyword evidence="3 9" id="KW-0032">Aminotransferase</keyword>
<feature type="binding site" evidence="9">
    <location>
        <position position="232"/>
    </location>
    <ligand>
        <name>substrate</name>
    </ligand>
</feature>
<dbReference type="GO" id="GO:0004015">
    <property type="term" value="F:adenosylmethionine-8-amino-7-oxononanoate transaminase activity"/>
    <property type="evidence" value="ECO:0007669"/>
    <property type="project" value="UniProtKB-UniRule"/>
</dbReference>
<dbReference type="InterPro" id="IPR015424">
    <property type="entry name" value="PyrdxlP-dep_Trfase"/>
</dbReference>
<dbReference type="InterPro" id="IPR005814">
    <property type="entry name" value="Aminotrans_3"/>
</dbReference>
<dbReference type="EMBL" id="HE663493">
    <property type="protein sequence ID" value="CCG07977.1"/>
    <property type="molecule type" value="Genomic_DNA"/>
</dbReference>
<evidence type="ECO:0000256" key="10">
    <source>
        <dbReference type="SAM" id="MobiDB-lite"/>
    </source>
</evidence>
<dbReference type="GO" id="GO:0005737">
    <property type="term" value="C:cytoplasm"/>
    <property type="evidence" value="ECO:0007669"/>
    <property type="project" value="UniProtKB-SubCell"/>
</dbReference>
<dbReference type="SUPFAM" id="SSF53383">
    <property type="entry name" value="PLP-dependent transferases"/>
    <property type="match status" value="1"/>
</dbReference>
<keyword evidence="9" id="KW-0963">Cytoplasm</keyword>
<comment type="function">
    <text evidence="9">Catalyzes the transfer of the alpha-amino group from S-adenosyl-L-methionine (SAM) to 7-keto-8-aminopelargonic acid (KAPA) to form 7,8-diaminopelargonic acid (DAPA). It is the only aminotransferase known to utilize SAM as an amino donor.</text>
</comment>
<evidence type="ECO:0000256" key="9">
    <source>
        <dbReference type="HAMAP-Rule" id="MF_00834"/>
    </source>
</evidence>
<dbReference type="NCBIfam" id="TIGR00508">
    <property type="entry name" value="bioA"/>
    <property type="match status" value="1"/>
</dbReference>
<feature type="binding site" evidence="9">
    <location>
        <position position="389"/>
    </location>
    <ligand>
        <name>substrate</name>
    </ligand>
</feature>
<dbReference type="GO" id="GO:0009102">
    <property type="term" value="P:biotin biosynthetic process"/>
    <property type="evidence" value="ECO:0007669"/>
    <property type="project" value="UniProtKB-UniRule"/>
</dbReference>
<dbReference type="HOGENOM" id="CLU_016922_4_3_5"/>
<keyword evidence="5 9" id="KW-0949">S-adenosyl-L-methionine</keyword>
<keyword evidence="12" id="KW-1185">Reference proteome</keyword>
<dbReference type="NCBIfam" id="NF004624">
    <property type="entry name" value="PRK05964.1"/>
    <property type="match status" value="1"/>
</dbReference>
<feature type="binding site" evidence="9">
    <location>
        <begin position="390"/>
        <end position="391"/>
    </location>
    <ligand>
        <name>pyridoxal 5'-phosphate</name>
        <dbReference type="ChEBI" id="CHEBI:597326"/>
    </ligand>
</feature>
<feature type="binding site" evidence="9">
    <location>
        <begin position="200"/>
        <end position="201"/>
    </location>
    <ligand>
        <name>pyridoxal 5'-phosphate</name>
        <dbReference type="ChEBI" id="CHEBI:597326"/>
    </ligand>
</feature>
<evidence type="ECO:0000256" key="8">
    <source>
        <dbReference type="ARBA" id="ARBA00048449"/>
    </source>
</evidence>
<name>H6SJ12_PARPM</name>
<evidence type="ECO:0000256" key="1">
    <source>
        <dbReference type="ARBA" id="ARBA00001933"/>
    </source>
</evidence>
<dbReference type="CDD" id="cd00610">
    <property type="entry name" value="OAT_like"/>
    <property type="match status" value="1"/>
</dbReference>
<evidence type="ECO:0000313" key="12">
    <source>
        <dbReference type="Proteomes" id="UP000033220"/>
    </source>
</evidence>
<dbReference type="AlphaFoldDB" id="H6SJ12"/>
<dbReference type="UniPathway" id="UPA00078">
    <property type="reaction ID" value="UER00160"/>
</dbReference>
<dbReference type="GO" id="GO:0030170">
    <property type="term" value="F:pyridoxal phosphate binding"/>
    <property type="evidence" value="ECO:0007669"/>
    <property type="project" value="UniProtKB-UniRule"/>
</dbReference>
<dbReference type="KEGG" id="rpm:RSPPHO_01351"/>
<dbReference type="PATRIC" id="fig|1150469.3.peg.1526"/>
<feature type="binding site" evidence="9">
    <location>
        <position position="326"/>
    </location>
    <ligand>
        <name>pyridoxal 5'-phosphate</name>
        <dbReference type="ChEBI" id="CHEBI:597326"/>
    </ligand>
</feature>
<dbReference type="GO" id="GO:0004141">
    <property type="term" value="F:dethiobiotin synthase activity"/>
    <property type="evidence" value="ECO:0007669"/>
    <property type="project" value="TreeGrafter"/>
</dbReference>
<dbReference type="InterPro" id="IPR015421">
    <property type="entry name" value="PyrdxlP-dep_Trfase_major"/>
</dbReference>
<comment type="subunit">
    <text evidence="9">Homodimer.</text>
</comment>
<evidence type="ECO:0000256" key="2">
    <source>
        <dbReference type="ARBA" id="ARBA00005063"/>
    </source>
</evidence>
<dbReference type="HAMAP" id="MF_00834">
    <property type="entry name" value="BioA"/>
    <property type="match status" value="1"/>
</dbReference>
<keyword evidence="7 9" id="KW-0663">Pyridoxal phosphate</keyword>
<evidence type="ECO:0000256" key="3">
    <source>
        <dbReference type="ARBA" id="ARBA00022576"/>
    </source>
</evidence>
<dbReference type="PANTHER" id="PTHR42684:SF3">
    <property type="entry name" value="ADENOSYLMETHIONINE-8-AMINO-7-OXONONANOATE AMINOTRANSFERASE"/>
    <property type="match status" value="1"/>
</dbReference>
<feature type="compositionally biased region" description="Basic and acidic residues" evidence="10">
    <location>
        <begin position="47"/>
        <end position="57"/>
    </location>
</feature>
<dbReference type="Gene3D" id="3.40.640.10">
    <property type="entry name" value="Type I PLP-dependent aspartate aminotransferase-like (Major domain)"/>
    <property type="match status" value="1"/>
</dbReference>
<comment type="pathway">
    <text evidence="2 9">Cofactor biosynthesis; biotin biosynthesis; 7,8-diaminononanoate from 8-amino-7-oxononanoate (SAM route): step 1/1.</text>
</comment>
<dbReference type="eggNOG" id="COG0161">
    <property type="taxonomic scope" value="Bacteria"/>
</dbReference>
<dbReference type="InterPro" id="IPR015422">
    <property type="entry name" value="PyrdxlP-dep_Trfase_small"/>
</dbReference>
<proteinExistence type="inferred from homology"/>
<feature type="binding site" evidence="9">
    <location>
        <position position="479"/>
    </location>
    <ligand>
        <name>substrate</name>
    </ligand>
</feature>
<keyword evidence="4 9" id="KW-0808">Transferase</keyword>
<reference evidence="11 12" key="1">
    <citation type="submission" date="2012-02" db="EMBL/GenBank/DDBJ databases">
        <title>Shotgun genome sequence of Phaeospirillum photometricum DSM 122.</title>
        <authorList>
            <person name="Duquesne K."/>
            <person name="Sturgis J."/>
        </authorList>
    </citation>
    <scope>NUCLEOTIDE SEQUENCE [LARGE SCALE GENOMIC DNA]</scope>
    <source>
        <strain evidence="12">DSM122</strain>
    </source>
</reference>
<evidence type="ECO:0000256" key="7">
    <source>
        <dbReference type="ARBA" id="ARBA00022898"/>
    </source>
</evidence>
<comment type="cofactor">
    <cofactor evidence="1 9">
        <name>pyridoxal 5'-phosphate</name>
        <dbReference type="ChEBI" id="CHEBI:597326"/>
    </cofactor>
</comment>
<dbReference type="Gene3D" id="3.90.1150.10">
    <property type="entry name" value="Aspartate Aminotransferase, domain 1"/>
    <property type="match status" value="1"/>
</dbReference>
<dbReference type="Proteomes" id="UP000033220">
    <property type="component" value="Chromosome DSM 122"/>
</dbReference>
<feature type="modified residue" description="N6-(pyridoxal phosphate)lysine" evidence="9">
    <location>
        <position position="355"/>
    </location>
</feature>
<feature type="region of interest" description="Disordered" evidence="10">
    <location>
        <begin position="1"/>
        <end position="100"/>
    </location>
</feature>
<organism evidence="11 12">
    <name type="scientific">Pararhodospirillum photometricum DSM 122</name>
    <dbReference type="NCBI Taxonomy" id="1150469"/>
    <lineage>
        <taxon>Bacteria</taxon>
        <taxon>Pseudomonadati</taxon>
        <taxon>Pseudomonadota</taxon>
        <taxon>Alphaproteobacteria</taxon>
        <taxon>Rhodospirillales</taxon>
        <taxon>Rhodospirillaceae</taxon>
        <taxon>Pararhodospirillum</taxon>
    </lineage>
</organism>
<keyword evidence="6 9" id="KW-0093">Biotin biosynthesis</keyword>
<dbReference type="PANTHER" id="PTHR42684">
    <property type="entry name" value="ADENOSYLMETHIONINE-8-AMINO-7-OXONONANOATE AMINOTRANSFERASE"/>
    <property type="match status" value="1"/>
</dbReference>
<dbReference type="Pfam" id="PF00202">
    <property type="entry name" value="Aminotran_3"/>
    <property type="match status" value="1"/>
</dbReference>
<evidence type="ECO:0000313" key="11">
    <source>
        <dbReference type="EMBL" id="CCG07977.1"/>
    </source>
</evidence>
<comment type="subcellular location">
    <subcellularLocation>
        <location evidence="9">Cytoplasm</location>
    </subcellularLocation>
</comment>
<feature type="binding site" evidence="9">
    <location>
        <position position="140"/>
    </location>
    <ligand>
        <name>substrate</name>
    </ligand>
</feature>
<dbReference type="InterPro" id="IPR005815">
    <property type="entry name" value="BioA"/>
</dbReference>
<dbReference type="STRING" id="1150469.RSPPHO_01351"/>